<dbReference type="AlphaFoldDB" id="A0A0A9BXY8"/>
<dbReference type="EMBL" id="GBRH01231860">
    <property type="protein sequence ID" value="JAD66035.1"/>
    <property type="molecule type" value="Transcribed_RNA"/>
</dbReference>
<reference evidence="1" key="2">
    <citation type="journal article" date="2015" name="Data Brief">
        <title>Shoot transcriptome of the giant reed, Arundo donax.</title>
        <authorList>
            <person name="Barrero R.A."/>
            <person name="Guerrero F.D."/>
            <person name="Moolhuijzen P."/>
            <person name="Goolsby J.A."/>
            <person name="Tidwell J."/>
            <person name="Bellgard S.E."/>
            <person name="Bellgard M.I."/>
        </authorList>
    </citation>
    <scope>NUCLEOTIDE SEQUENCE</scope>
    <source>
        <tissue evidence="1">Shoot tissue taken approximately 20 cm above the soil surface</tissue>
    </source>
</reference>
<reference evidence="1" key="1">
    <citation type="submission" date="2014-09" db="EMBL/GenBank/DDBJ databases">
        <authorList>
            <person name="Magalhaes I.L.F."/>
            <person name="Oliveira U."/>
            <person name="Santos F.R."/>
            <person name="Vidigal T.H.D.A."/>
            <person name="Brescovit A.D."/>
            <person name="Santos A.J."/>
        </authorList>
    </citation>
    <scope>NUCLEOTIDE SEQUENCE</scope>
    <source>
        <tissue evidence="1">Shoot tissue taken approximately 20 cm above the soil surface</tissue>
    </source>
</reference>
<evidence type="ECO:0000313" key="1">
    <source>
        <dbReference type="EMBL" id="JAD66035.1"/>
    </source>
</evidence>
<proteinExistence type="predicted"/>
<sequence length="89" mass="10573">MCRHKPCSHLIFHSSPGNYRWFTTFFSLIQNLLPPMQSIVIKFNRGHLKLLFFRKIVHAKYLIALHFPSEIIFWVSTSSEFWHGNLELA</sequence>
<name>A0A0A9BXY8_ARUDO</name>
<protein>
    <submittedName>
        <fullName evidence="1">Uncharacterized protein</fullName>
    </submittedName>
</protein>
<organism evidence="1">
    <name type="scientific">Arundo donax</name>
    <name type="common">Giant reed</name>
    <name type="synonym">Donax arundinaceus</name>
    <dbReference type="NCBI Taxonomy" id="35708"/>
    <lineage>
        <taxon>Eukaryota</taxon>
        <taxon>Viridiplantae</taxon>
        <taxon>Streptophyta</taxon>
        <taxon>Embryophyta</taxon>
        <taxon>Tracheophyta</taxon>
        <taxon>Spermatophyta</taxon>
        <taxon>Magnoliopsida</taxon>
        <taxon>Liliopsida</taxon>
        <taxon>Poales</taxon>
        <taxon>Poaceae</taxon>
        <taxon>PACMAD clade</taxon>
        <taxon>Arundinoideae</taxon>
        <taxon>Arundineae</taxon>
        <taxon>Arundo</taxon>
    </lineage>
</organism>
<accession>A0A0A9BXY8</accession>